<keyword evidence="3" id="KW-0472">Membrane</keyword>
<evidence type="ECO:0000256" key="2">
    <source>
        <dbReference type="ARBA" id="ARBA00034247"/>
    </source>
</evidence>
<gene>
    <name evidence="5" type="ORF">LXT13_22790</name>
</gene>
<dbReference type="PANTHER" id="PTHR45138">
    <property type="entry name" value="REGULATORY COMPONENTS OF SENSORY TRANSDUCTION SYSTEM"/>
    <property type="match status" value="1"/>
</dbReference>
<evidence type="ECO:0000256" key="1">
    <source>
        <dbReference type="ARBA" id="ARBA00012528"/>
    </source>
</evidence>
<dbReference type="EC" id="2.7.7.65" evidence="1"/>
<dbReference type="Pfam" id="PF00990">
    <property type="entry name" value="GGDEF"/>
    <property type="match status" value="1"/>
</dbReference>
<feature type="transmembrane region" description="Helical" evidence="3">
    <location>
        <begin position="94"/>
        <end position="112"/>
    </location>
</feature>
<feature type="transmembrane region" description="Helical" evidence="3">
    <location>
        <begin position="6"/>
        <end position="25"/>
    </location>
</feature>
<accession>A0ABS8XZU8</accession>
<evidence type="ECO:0000259" key="4">
    <source>
        <dbReference type="PROSITE" id="PS50887"/>
    </source>
</evidence>
<dbReference type="Proteomes" id="UP001200741">
    <property type="component" value="Unassembled WGS sequence"/>
</dbReference>
<protein>
    <recommendedName>
        <fullName evidence="1">diguanylate cyclase</fullName>
        <ecNumber evidence="1">2.7.7.65</ecNumber>
    </recommendedName>
</protein>
<evidence type="ECO:0000313" key="5">
    <source>
        <dbReference type="EMBL" id="MCE4557225.1"/>
    </source>
</evidence>
<keyword evidence="6" id="KW-1185">Reference proteome</keyword>
<sequence>MPEQPLLIALVSVQFFVHALGWAMTARMSRGWCGVEGHFALCWCLLAAGLALFVPPWPSGSAPRNLADLIIVTASVVENRGLALHWGRRPRPHAYAAGLAIVAACVAGSFLIDNGHGLRVAVVCFGCAACMAANARLLWRWGRAVTPVFAAAAAVGYGVLGAVLCARGVQALMLGASTRISIDAPGNASIPLAIAVLFIGGLINVIHIRLVLGRVLHRLGLQARTDELTSVLNRRGLLQQLEAAHADACQGKAGYALLMVDVDHFKAINDRHGHARGDEVLKAVAASLRAAMRNDDLVGRWGGEEFCALLPRTRLHDAEPLAQRVAARVAACGAGVDVTVSIGVAEYGPTDRDLQAVIRRADDALYQAKAAGRNRVVSAGSDAPVPAHPTPPA</sequence>
<evidence type="ECO:0000256" key="3">
    <source>
        <dbReference type="SAM" id="Phobius"/>
    </source>
</evidence>
<comment type="catalytic activity">
    <reaction evidence="2">
        <text>2 GTP = 3',3'-c-di-GMP + 2 diphosphate</text>
        <dbReference type="Rhea" id="RHEA:24898"/>
        <dbReference type="ChEBI" id="CHEBI:33019"/>
        <dbReference type="ChEBI" id="CHEBI:37565"/>
        <dbReference type="ChEBI" id="CHEBI:58805"/>
        <dbReference type="EC" id="2.7.7.65"/>
    </reaction>
</comment>
<dbReference type="InterPro" id="IPR000160">
    <property type="entry name" value="GGDEF_dom"/>
</dbReference>
<dbReference type="PROSITE" id="PS50887">
    <property type="entry name" value="GGDEF"/>
    <property type="match status" value="1"/>
</dbReference>
<reference evidence="5 6" key="1">
    <citation type="submission" date="2021-12" db="EMBL/GenBank/DDBJ databases">
        <title>Genome seq of P8.</title>
        <authorList>
            <person name="Seo T."/>
        </authorList>
    </citation>
    <scope>NUCLEOTIDE SEQUENCE [LARGE SCALE GENOMIC DNA]</scope>
    <source>
        <strain evidence="5 6">P8</strain>
    </source>
</reference>
<feature type="transmembrane region" description="Helical" evidence="3">
    <location>
        <begin position="118"/>
        <end position="139"/>
    </location>
</feature>
<keyword evidence="3" id="KW-1133">Transmembrane helix</keyword>
<dbReference type="PANTHER" id="PTHR45138:SF9">
    <property type="entry name" value="DIGUANYLATE CYCLASE DGCM-RELATED"/>
    <property type="match status" value="1"/>
</dbReference>
<dbReference type="EMBL" id="JAJTWU010000010">
    <property type="protein sequence ID" value="MCE4557225.1"/>
    <property type="molecule type" value="Genomic_DNA"/>
</dbReference>
<feature type="transmembrane region" description="Helical" evidence="3">
    <location>
        <begin position="189"/>
        <end position="212"/>
    </location>
</feature>
<feature type="transmembrane region" description="Helical" evidence="3">
    <location>
        <begin position="37"/>
        <end position="57"/>
    </location>
</feature>
<dbReference type="SUPFAM" id="SSF55073">
    <property type="entry name" value="Nucleotide cyclase"/>
    <property type="match status" value="1"/>
</dbReference>
<organism evidence="5 6">
    <name type="scientific">Pelomonas cellulosilytica</name>
    <dbReference type="NCBI Taxonomy" id="2906762"/>
    <lineage>
        <taxon>Bacteria</taxon>
        <taxon>Pseudomonadati</taxon>
        <taxon>Pseudomonadota</taxon>
        <taxon>Betaproteobacteria</taxon>
        <taxon>Burkholderiales</taxon>
        <taxon>Sphaerotilaceae</taxon>
        <taxon>Roseateles</taxon>
    </lineage>
</organism>
<keyword evidence="3" id="KW-0812">Transmembrane</keyword>
<dbReference type="InterPro" id="IPR043128">
    <property type="entry name" value="Rev_trsase/Diguanyl_cyclase"/>
</dbReference>
<dbReference type="CDD" id="cd01949">
    <property type="entry name" value="GGDEF"/>
    <property type="match status" value="1"/>
</dbReference>
<proteinExistence type="predicted"/>
<evidence type="ECO:0000313" key="6">
    <source>
        <dbReference type="Proteomes" id="UP001200741"/>
    </source>
</evidence>
<dbReference type="InterPro" id="IPR029787">
    <property type="entry name" value="Nucleotide_cyclase"/>
</dbReference>
<dbReference type="SMART" id="SM00267">
    <property type="entry name" value="GGDEF"/>
    <property type="match status" value="1"/>
</dbReference>
<feature type="domain" description="GGDEF" evidence="4">
    <location>
        <begin position="253"/>
        <end position="381"/>
    </location>
</feature>
<dbReference type="NCBIfam" id="TIGR00254">
    <property type="entry name" value="GGDEF"/>
    <property type="match status" value="1"/>
</dbReference>
<dbReference type="Gene3D" id="3.30.70.270">
    <property type="match status" value="1"/>
</dbReference>
<feature type="transmembrane region" description="Helical" evidence="3">
    <location>
        <begin position="148"/>
        <end position="169"/>
    </location>
</feature>
<dbReference type="InterPro" id="IPR050469">
    <property type="entry name" value="Diguanylate_Cyclase"/>
</dbReference>
<comment type="caution">
    <text evidence="5">The sequence shown here is derived from an EMBL/GenBank/DDBJ whole genome shotgun (WGS) entry which is preliminary data.</text>
</comment>
<name>A0ABS8XZU8_9BURK</name>
<dbReference type="RefSeq" id="WP_233374608.1">
    <property type="nucleotide sequence ID" value="NZ_JAJTWU010000010.1"/>
</dbReference>